<dbReference type="InterPro" id="IPR048279">
    <property type="entry name" value="MdtK-like"/>
</dbReference>
<feature type="transmembrane region" description="Helical" evidence="10">
    <location>
        <begin position="128"/>
        <end position="149"/>
    </location>
</feature>
<dbReference type="GO" id="GO:0005886">
    <property type="term" value="C:plasma membrane"/>
    <property type="evidence" value="ECO:0007669"/>
    <property type="project" value="UniProtKB-SubCell"/>
</dbReference>
<evidence type="ECO:0000256" key="10">
    <source>
        <dbReference type="SAM" id="Phobius"/>
    </source>
</evidence>
<name>C4FJ72_9AQUI</name>
<feature type="transmembrane region" description="Helical" evidence="10">
    <location>
        <begin position="381"/>
        <end position="400"/>
    </location>
</feature>
<keyword evidence="6 10" id="KW-1133">Transmembrane helix</keyword>
<proteinExistence type="predicted"/>
<feature type="transmembrane region" description="Helical" evidence="10">
    <location>
        <begin position="161"/>
        <end position="179"/>
    </location>
</feature>
<evidence type="ECO:0000256" key="5">
    <source>
        <dbReference type="ARBA" id="ARBA00022692"/>
    </source>
</evidence>
<feature type="transmembrane region" description="Helical" evidence="10">
    <location>
        <begin position="86"/>
        <end position="108"/>
    </location>
</feature>
<comment type="subcellular location">
    <subcellularLocation>
        <location evidence="1">Cell membrane</location>
        <topology evidence="1">Multi-pass membrane protein</topology>
    </subcellularLocation>
</comment>
<dbReference type="OrthoDB" id="62420at2"/>
<feature type="transmembrane region" description="Helical" evidence="10">
    <location>
        <begin position="311"/>
        <end position="329"/>
    </location>
</feature>
<keyword evidence="4" id="KW-1003">Cell membrane</keyword>
<keyword evidence="5 10" id="KW-0812">Transmembrane</keyword>
<dbReference type="GO" id="GO:0042910">
    <property type="term" value="F:xenobiotic transmembrane transporter activity"/>
    <property type="evidence" value="ECO:0007669"/>
    <property type="project" value="InterPro"/>
</dbReference>
<evidence type="ECO:0000256" key="1">
    <source>
        <dbReference type="ARBA" id="ARBA00004651"/>
    </source>
</evidence>
<evidence type="ECO:0000256" key="6">
    <source>
        <dbReference type="ARBA" id="ARBA00022989"/>
    </source>
</evidence>
<keyword evidence="7" id="KW-0406">Ion transport</keyword>
<evidence type="ECO:0000256" key="4">
    <source>
        <dbReference type="ARBA" id="ARBA00022475"/>
    </source>
</evidence>
<feature type="transmembrane region" description="Helical" evidence="10">
    <location>
        <begin position="277"/>
        <end position="299"/>
    </location>
</feature>
<dbReference type="GO" id="GO:0015297">
    <property type="term" value="F:antiporter activity"/>
    <property type="evidence" value="ECO:0007669"/>
    <property type="project" value="UniProtKB-KW"/>
</dbReference>
<feature type="transmembrane region" description="Helical" evidence="10">
    <location>
        <begin position="406"/>
        <end position="428"/>
    </location>
</feature>
<dbReference type="Proteomes" id="UP000005540">
    <property type="component" value="Unassembled WGS sequence"/>
</dbReference>
<protein>
    <recommendedName>
        <fullName evidence="9">Multidrug-efflux transporter</fullName>
    </recommendedName>
</protein>
<feature type="transmembrane region" description="Helical" evidence="10">
    <location>
        <begin position="243"/>
        <end position="265"/>
    </location>
</feature>
<dbReference type="AlphaFoldDB" id="C4FJ72"/>
<dbReference type="CDD" id="cd13137">
    <property type="entry name" value="MATE_NorM_like"/>
    <property type="match status" value="1"/>
</dbReference>
<sequence>MLNQDTKKILSLAVPAALSNFLDIVQVLVDMIMLGRVSPSAIASAGISMQFLGLLYAMMATFSVGTSVVISRYIGAKQYSQANKTAFSISVFSLLLSIPFTILGFFFSKYIFMFMAGSDEVIRLGQEYFSILALTFPVLFMEMAIYSAFNAAGDTKTPLKIVIVANIINTVLAYGLIFGNFGFPRLEVKGAAIATAISYYISFFMYLYVINSKHSKIRFEFEFLLEEVKKILKIGIPSGFERTLTYFSFLLFVKIIADYGIYTLAGYHVGLRIEGLAFMPGFGFTIAAMTLVGQSLGSNNPQQAEVYAKEIIKIASIFMGLMGVVMVIFPEYLAMVFTNDKKTIEEASLYLRIVGLTQIPLAIGFVLSGVLRGAGATKTTLYINTFSLWVLRIIPAYILSKIFGNILFVYLAMFLETYLKAAILWYFFKKGDWKKIKV</sequence>
<gene>
    <name evidence="11" type="ORF">SULYE_0614</name>
</gene>
<keyword evidence="3" id="KW-0050">Antiport</keyword>
<feature type="transmembrane region" description="Helical" evidence="10">
    <location>
        <begin position="191"/>
        <end position="209"/>
    </location>
</feature>
<evidence type="ECO:0000256" key="7">
    <source>
        <dbReference type="ARBA" id="ARBA00023065"/>
    </source>
</evidence>
<feature type="transmembrane region" description="Helical" evidence="10">
    <location>
        <begin position="12"/>
        <end position="34"/>
    </location>
</feature>
<dbReference type="GO" id="GO:0006811">
    <property type="term" value="P:monoatomic ion transport"/>
    <property type="evidence" value="ECO:0007669"/>
    <property type="project" value="UniProtKB-KW"/>
</dbReference>
<keyword evidence="2" id="KW-0813">Transport</keyword>
<dbReference type="Pfam" id="PF01554">
    <property type="entry name" value="MatE"/>
    <property type="match status" value="2"/>
</dbReference>
<evidence type="ECO:0000256" key="2">
    <source>
        <dbReference type="ARBA" id="ARBA00022448"/>
    </source>
</evidence>
<dbReference type="NCBIfam" id="TIGR00797">
    <property type="entry name" value="matE"/>
    <property type="match status" value="1"/>
</dbReference>
<evidence type="ECO:0000256" key="9">
    <source>
        <dbReference type="ARBA" id="ARBA00031636"/>
    </source>
</evidence>
<keyword evidence="12" id="KW-1185">Reference proteome</keyword>
<evidence type="ECO:0000256" key="3">
    <source>
        <dbReference type="ARBA" id="ARBA00022449"/>
    </source>
</evidence>
<accession>C4FJ72</accession>
<dbReference type="EMBL" id="ABZS01000045">
    <property type="protein sequence ID" value="EEP60871.1"/>
    <property type="molecule type" value="Genomic_DNA"/>
</dbReference>
<dbReference type="PANTHER" id="PTHR43298:SF2">
    <property type="entry name" value="FMN_FAD EXPORTER YEEO-RELATED"/>
    <property type="match status" value="1"/>
</dbReference>
<dbReference type="InterPro" id="IPR002528">
    <property type="entry name" value="MATE_fam"/>
</dbReference>
<feature type="transmembrane region" description="Helical" evidence="10">
    <location>
        <begin position="349"/>
        <end position="369"/>
    </location>
</feature>
<reference evidence="11 12" key="1">
    <citation type="submission" date="2009-04" db="EMBL/GenBank/DDBJ databases">
        <authorList>
            <person name="Reysenbach A.-L."/>
            <person name="Heidelberg J.F."/>
            <person name="Nelson W.C."/>
        </authorList>
    </citation>
    <scope>NUCLEOTIDE SEQUENCE [LARGE SCALE GENOMIC DNA]</scope>
    <source>
        <strain evidence="11 12">SS-5</strain>
    </source>
</reference>
<dbReference type="PIRSF" id="PIRSF006603">
    <property type="entry name" value="DinF"/>
    <property type="match status" value="1"/>
</dbReference>
<dbReference type="RefSeq" id="WP_007546307.1">
    <property type="nucleotide sequence ID" value="NZ_ABZS01000045.1"/>
</dbReference>
<comment type="caution">
    <text evidence="11">The sequence shown here is derived from an EMBL/GenBank/DDBJ whole genome shotgun (WGS) entry which is preliminary data.</text>
</comment>
<feature type="transmembrane region" description="Helical" evidence="10">
    <location>
        <begin position="54"/>
        <end position="74"/>
    </location>
</feature>
<keyword evidence="8 10" id="KW-0472">Membrane</keyword>
<evidence type="ECO:0000313" key="11">
    <source>
        <dbReference type="EMBL" id="EEP60871.1"/>
    </source>
</evidence>
<organism evidence="11 12">
    <name type="scientific">Sulfurihydrogenibium yellowstonense SS-5</name>
    <dbReference type="NCBI Taxonomy" id="432331"/>
    <lineage>
        <taxon>Bacteria</taxon>
        <taxon>Pseudomonadati</taxon>
        <taxon>Aquificota</taxon>
        <taxon>Aquificia</taxon>
        <taxon>Aquificales</taxon>
        <taxon>Hydrogenothermaceae</taxon>
        <taxon>Sulfurihydrogenibium</taxon>
    </lineage>
</organism>
<evidence type="ECO:0000313" key="12">
    <source>
        <dbReference type="Proteomes" id="UP000005540"/>
    </source>
</evidence>
<dbReference type="PANTHER" id="PTHR43298">
    <property type="entry name" value="MULTIDRUG RESISTANCE PROTEIN NORM-RELATED"/>
    <property type="match status" value="1"/>
</dbReference>
<evidence type="ECO:0000256" key="8">
    <source>
        <dbReference type="ARBA" id="ARBA00023136"/>
    </source>
</evidence>
<dbReference type="InterPro" id="IPR050222">
    <property type="entry name" value="MATE_MdtK"/>
</dbReference>